<dbReference type="GO" id="GO:0005524">
    <property type="term" value="F:ATP binding"/>
    <property type="evidence" value="ECO:0007669"/>
    <property type="project" value="UniProtKB-KW"/>
</dbReference>
<protein>
    <submittedName>
        <fullName evidence="6">ABC transporter-like protein</fullName>
    </submittedName>
</protein>
<accession>A0A6F8ZGJ5</accession>
<dbReference type="Gene3D" id="3.40.50.300">
    <property type="entry name" value="P-loop containing nucleotide triphosphate hydrolases"/>
    <property type="match status" value="1"/>
</dbReference>
<gene>
    <name evidence="6" type="ORF">R50_1321</name>
</gene>
<evidence type="ECO:0000256" key="1">
    <source>
        <dbReference type="ARBA" id="ARBA00005417"/>
    </source>
</evidence>
<reference evidence="6 7" key="1">
    <citation type="submission" date="2020-02" db="EMBL/GenBank/DDBJ databases">
        <authorList>
            <person name="Hogendoorn C."/>
        </authorList>
    </citation>
    <scope>NUCLEOTIDE SEQUENCE [LARGE SCALE GENOMIC DNA]</scope>
    <source>
        <strain evidence="6">R501</strain>
    </source>
</reference>
<dbReference type="AlphaFoldDB" id="A0A6F8ZGJ5"/>
<evidence type="ECO:0000313" key="7">
    <source>
        <dbReference type="Proteomes" id="UP000503399"/>
    </source>
</evidence>
<dbReference type="Pfam" id="PF00005">
    <property type="entry name" value="ABC_tran"/>
    <property type="match status" value="1"/>
</dbReference>
<evidence type="ECO:0000313" key="6">
    <source>
        <dbReference type="EMBL" id="CAB1128827.1"/>
    </source>
</evidence>
<dbReference type="Proteomes" id="UP000503399">
    <property type="component" value="Chromosome"/>
</dbReference>
<keyword evidence="3" id="KW-0547">Nucleotide-binding</keyword>
<dbReference type="EMBL" id="LR778114">
    <property type="protein sequence ID" value="CAB1128827.1"/>
    <property type="molecule type" value="Genomic_DNA"/>
</dbReference>
<evidence type="ECO:0000256" key="3">
    <source>
        <dbReference type="ARBA" id="ARBA00022741"/>
    </source>
</evidence>
<dbReference type="CDD" id="cd03230">
    <property type="entry name" value="ABC_DR_subfamily_A"/>
    <property type="match status" value="1"/>
</dbReference>
<evidence type="ECO:0000256" key="2">
    <source>
        <dbReference type="ARBA" id="ARBA00022448"/>
    </source>
</evidence>
<dbReference type="SMART" id="SM00382">
    <property type="entry name" value="AAA"/>
    <property type="match status" value="1"/>
</dbReference>
<evidence type="ECO:0000256" key="4">
    <source>
        <dbReference type="ARBA" id="ARBA00022840"/>
    </source>
</evidence>
<dbReference type="PANTHER" id="PTHR43335">
    <property type="entry name" value="ABC TRANSPORTER, ATP-BINDING PROTEIN"/>
    <property type="match status" value="1"/>
</dbReference>
<dbReference type="PANTHER" id="PTHR43335:SF4">
    <property type="entry name" value="ABC TRANSPORTER, ATP-BINDING PROTEIN"/>
    <property type="match status" value="1"/>
</dbReference>
<dbReference type="InterPro" id="IPR027417">
    <property type="entry name" value="P-loop_NTPase"/>
</dbReference>
<dbReference type="InterPro" id="IPR003439">
    <property type="entry name" value="ABC_transporter-like_ATP-bd"/>
</dbReference>
<dbReference type="KEGG" id="hfv:R50_1321"/>
<dbReference type="SUPFAM" id="SSF52540">
    <property type="entry name" value="P-loop containing nucleoside triphosphate hydrolases"/>
    <property type="match status" value="1"/>
</dbReference>
<dbReference type="GO" id="GO:0016887">
    <property type="term" value="F:ATP hydrolysis activity"/>
    <property type="evidence" value="ECO:0007669"/>
    <property type="project" value="InterPro"/>
</dbReference>
<comment type="similarity">
    <text evidence="1">Belongs to the ABC transporter superfamily.</text>
</comment>
<keyword evidence="4" id="KW-0067">ATP-binding</keyword>
<dbReference type="PROSITE" id="PS50893">
    <property type="entry name" value="ABC_TRANSPORTER_2"/>
    <property type="match status" value="1"/>
</dbReference>
<organism evidence="6 7">
    <name type="scientific">Candidatus Hydrogenisulfobacillus filiaventi</name>
    <dbReference type="NCBI Taxonomy" id="2707344"/>
    <lineage>
        <taxon>Bacteria</taxon>
        <taxon>Bacillati</taxon>
        <taxon>Bacillota</taxon>
        <taxon>Clostridia</taxon>
        <taxon>Eubacteriales</taxon>
        <taxon>Clostridiales Family XVII. Incertae Sedis</taxon>
        <taxon>Candidatus Hydrogenisulfobacillus</taxon>
    </lineage>
</organism>
<sequence length="241" mass="25567">MTTPGLVVEEVSRHLDGRLVVHPLSFTLPPGRILALCGANGAGKSTVLKMVAGVLPPSGGSIRLDGLAPAARPRDYARALGYLPDRDPLPPRLTGAEILAFFAALKGIARPQITAMAVRLGLEPVLDRAAGSLSQGYRRRLLLAQALAGRPRLLVLDEPGNGLDPRWSRELGRLLAEARTAGAAVLLSTHFMEEAEELADEVLFLHEGRVLGRGPVAAFQARFGVPGLRRAFFDLLAAAGV</sequence>
<name>A0A6F8ZGJ5_9FIRM</name>
<keyword evidence="7" id="KW-1185">Reference proteome</keyword>
<evidence type="ECO:0000259" key="5">
    <source>
        <dbReference type="PROSITE" id="PS50893"/>
    </source>
</evidence>
<feature type="domain" description="ABC transporter" evidence="5">
    <location>
        <begin position="6"/>
        <end position="232"/>
    </location>
</feature>
<dbReference type="InterPro" id="IPR003593">
    <property type="entry name" value="AAA+_ATPase"/>
</dbReference>
<keyword evidence="2" id="KW-0813">Transport</keyword>
<proteinExistence type="inferred from homology"/>